<evidence type="ECO:0000313" key="2">
    <source>
        <dbReference type="Proteomes" id="UP000000702"/>
    </source>
</evidence>
<reference evidence="2" key="1">
    <citation type="submission" date="2011-07" db="EMBL/GenBank/DDBJ databases">
        <title>Divergent evolution of antigenic variation in African trypanosomes.</title>
        <authorList>
            <person name="Jackson A.P."/>
            <person name="Berry A."/>
            <person name="Allison H.C."/>
            <person name="Burton P."/>
            <person name="Anderson J."/>
            <person name="Aslett M."/>
            <person name="Brown R."/>
            <person name="Corton N."/>
            <person name="Harris D."/>
            <person name="Hauser H."/>
            <person name="Gamble J."/>
            <person name="Gilderthorp R."/>
            <person name="McQuillan J."/>
            <person name="Quail M.A."/>
            <person name="Sanders M."/>
            <person name="Van Tonder A."/>
            <person name="Ginger M.L."/>
            <person name="Donelson J.E."/>
            <person name="Field M.C."/>
            <person name="Barry J.D."/>
            <person name="Berriman M."/>
            <person name="Hertz-Fowler C."/>
        </authorList>
    </citation>
    <scope>NUCLEOTIDE SEQUENCE [LARGE SCALE GENOMIC DNA]</scope>
    <source>
        <strain evidence="2">IL3000</strain>
    </source>
</reference>
<dbReference type="EMBL" id="CAEQ01001777">
    <property type="protein sequence ID" value="CCD15105.1"/>
    <property type="molecule type" value="Genomic_DNA"/>
</dbReference>
<dbReference type="VEuPathDB" id="TriTrypDB:TcIL3000_0_05770"/>
<keyword evidence="2" id="KW-1185">Reference proteome</keyword>
<feature type="non-terminal residue" evidence="1">
    <location>
        <position position="260"/>
    </location>
</feature>
<proteinExistence type="predicted"/>
<comment type="caution">
    <text evidence="1">The sequence shown here is derived from an EMBL/GenBank/DDBJ whole genome shotgun (WGS) entry which is preliminary data.</text>
</comment>
<dbReference type="Proteomes" id="UP000000702">
    <property type="component" value="Unassembled WGS sequence"/>
</dbReference>
<organism evidence="1 2">
    <name type="scientific">Trypanosoma congolense (strain IL3000)</name>
    <dbReference type="NCBI Taxonomy" id="1068625"/>
    <lineage>
        <taxon>Eukaryota</taxon>
        <taxon>Discoba</taxon>
        <taxon>Euglenozoa</taxon>
        <taxon>Kinetoplastea</taxon>
        <taxon>Metakinetoplastina</taxon>
        <taxon>Trypanosomatida</taxon>
        <taxon>Trypanosomatidae</taxon>
        <taxon>Trypanosoma</taxon>
        <taxon>Nannomonas</taxon>
    </lineage>
</organism>
<name>F9WCV7_TRYCI</name>
<sequence length="260" mass="30326">MRNGRYYPLLLEKRSTIGTVYQSAQRPFKMQKARSTGLLRNGEPALRQHPRVGQAQLLVQAEQDVHVLHRLARSALDQVVDHRQHHHQVAILRTMHRNTAHIGTTHAARFRMATGRHHIDERLIGITLFKQRLQVYRAIGDGRIQRGVNPADHRCQVRHEGQPHILAGSATQTLADFRQVPMTFYRIGFHAFRRFGVKRTYRRTTARTTDARLAVRDQARRIRQASLQQWQKAQLRRRRIATRHGNQARLLDLLAIDFRQ</sequence>
<protein>
    <submittedName>
        <fullName evidence="1">WGS project CAEQ00000000 data, annotated contig 228</fullName>
    </submittedName>
</protein>
<accession>F9WCV7</accession>
<reference evidence="1 2" key="2">
    <citation type="journal article" date="2012" name="Proc. Natl. Acad. Sci. U.S.A.">
        <title>Antigenic diversity is generated by distinct evolutionary mechanisms in African trypanosome species.</title>
        <authorList>
            <person name="Jackson A.P."/>
            <person name="Berry A."/>
            <person name="Aslett M."/>
            <person name="Allison H.C."/>
            <person name="Burton P."/>
            <person name="Vavrova-Anderson J."/>
            <person name="Brown R."/>
            <person name="Browne H."/>
            <person name="Corton N."/>
            <person name="Hauser H."/>
            <person name="Gamble J."/>
            <person name="Gilderthorp R."/>
            <person name="Marcello L."/>
            <person name="McQuillan J."/>
            <person name="Otto T.D."/>
            <person name="Quail M.A."/>
            <person name="Sanders M.J."/>
            <person name="van Tonder A."/>
            <person name="Ginger M.L."/>
            <person name="Field M.C."/>
            <person name="Barry J.D."/>
            <person name="Hertz-Fowler C."/>
            <person name="Berriman M."/>
        </authorList>
    </citation>
    <scope>NUCLEOTIDE SEQUENCE [LARGE SCALE GENOMIC DNA]</scope>
    <source>
        <strain evidence="1 2">IL3000</strain>
    </source>
</reference>
<evidence type="ECO:0000313" key="1">
    <source>
        <dbReference type="EMBL" id="CCD15105.1"/>
    </source>
</evidence>
<dbReference type="AlphaFoldDB" id="F9WCV7"/>
<gene>
    <name evidence="1" type="ORF">TCIL3000_0_05770</name>
</gene>